<keyword evidence="3" id="KW-1185">Reference proteome</keyword>
<organism evidence="2 3">
    <name type="scientific">Symbiodinium microadriaticum</name>
    <name type="common">Dinoflagellate</name>
    <name type="synonym">Zooxanthella microadriatica</name>
    <dbReference type="NCBI Taxonomy" id="2951"/>
    <lineage>
        <taxon>Eukaryota</taxon>
        <taxon>Sar</taxon>
        <taxon>Alveolata</taxon>
        <taxon>Dinophyceae</taxon>
        <taxon>Suessiales</taxon>
        <taxon>Symbiodiniaceae</taxon>
        <taxon>Symbiodinium</taxon>
    </lineage>
</organism>
<keyword evidence="1" id="KW-0472">Membrane</keyword>
<evidence type="ECO:0000256" key="1">
    <source>
        <dbReference type="SAM" id="Phobius"/>
    </source>
</evidence>
<keyword evidence="1" id="KW-1133">Transmembrane helix</keyword>
<dbReference type="Proteomes" id="UP000186817">
    <property type="component" value="Unassembled WGS sequence"/>
</dbReference>
<dbReference type="EMBL" id="LSRX01000142">
    <property type="protein sequence ID" value="OLQ07280.1"/>
    <property type="molecule type" value="Genomic_DNA"/>
</dbReference>
<protein>
    <submittedName>
        <fullName evidence="2">Uncharacterized protein</fullName>
    </submittedName>
</protein>
<keyword evidence="1" id="KW-0812">Transmembrane</keyword>
<sequence>MDSEHLKVPTAEAKSQQVTRVVQEEEEEEEFGKDALFDSLFPDLKQFKEEYDSKGGWWEVWLMLGFIVLLFVGLPAANGETRRAVVRFLLCVADDVERAAAKS</sequence>
<accession>A0A1Q9EIL9</accession>
<name>A0A1Q9EIL9_SYMMI</name>
<feature type="transmembrane region" description="Helical" evidence="1">
    <location>
        <begin position="60"/>
        <end position="77"/>
    </location>
</feature>
<dbReference type="AlphaFoldDB" id="A0A1Q9EIL9"/>
<comment type="caution">
    <text evidence="2">The sequence shown here is derived from an EMBL/GenBank/DDBJ whole genome shotgun (WGS) entry which is preliminary data.</text>
</comment>
<evidence type="ECO:0000313" key="3">
    <source>
        <dbReference type="Proteomes" id="UP000186817"/>
    </source>
</evidence>
<gene>
    <name evidence="2" type="ORF">AK812_SmicGene9319</name>
</gene>
<evidence type="ECO:0000313" key="2">
    <source>
        <dbReference type="EMBL" id="OLQ07280.1"/>
    </source>
</evidence>
<proteinExistence type="predicted"/>
<reference evidence="2 3" key="1">
    <citation type="submission" date="2016-02" db="EMBL/GenBank/DDBJ databases">
        <title>Genome analysis of coral dinoflagellate symbionts highlights evolutionary adaptations to a symbiotic lifestyle.</title>
        <authorList>
            <person name="Aranda M."/>
            <person name="Li Y."/>
            <person name="Liew Y.J."/>
            <person name="Baumgarten S."/>
            <person name="Simakov O."/>
            <person name="Wilson M."/>
            <person name="Piel J."/>
            <person name="Ashoor H."/>
            <person name="Bougouffa S."/>
            <person name="Bajic V.B."/>
            <person name="Ryu T."/>
            <person name="Ravasi T."/>
            <person name="Bayer T."/>
            <person name="Micklem G."/>
            <person name="Kim H."/>
            <person name="Bhak J."/>
            <person name="Lajeunesse T.C."/>
            <person name="Voolstra C.R."/>
        </authorList>
    </citation>
    <scope>NUCLEOTIDE SEQUENCE [LARGE SCALE GENOMIC DNA]</scope>
    <source>
        <strain evidence="2 3">CCMP2467</strain>
    </source>
</reference>